<dbReference type="PANTHER" id="PTHR34374">
    <property type="entry name" value="LARGE RIBOSOMAL RNA SUBUNIT ACCUMULATION PROTEIN YCED HOMOLOG 1, CHLOROPLASTIC"/>
    <property type="match status" value="1"/>
</dbReference>
<dbReference type="Pfam" id="PF02620">
    <property type="entry name" value="YceD"/>
    <property type="match status" value="1"/>
</dbReference>
<dbReference type="Proteomes" id="UP000078532">
    <property type="component" value="Unassembled WGS sequence"/>
</dbReference>
<reference evidence="1 2" key="1">
    <citation type="submission" date="2016-04" db="EMBL/GenBank/DDBJ databases">
        <authorList>
            <person name="Evans L.H."/>
            <person name="Alamgir A."/>
            <person name="Owens N."/>
            <person name="Weber N.D."/>
            <person name="Virtaneva K."/>
            <person name="Barbian K."/>
            <person name="Babar A."/>
            <person name="Rosenke K."/>
        </authorList>
    </citation>
    <scope>NUCLEOTIDE SEQUENCE [LARGE SCALE GENOMIC DNA]</scope>
    <source>
        <strain evidence="1 2">LMa1</strain>
    </source>
</reference>
<sequence length="170" mass="18544">MQIDVSTIKQSPGMTLHRELEAPLPALEGAGEIISFVGPARAVLDLTNSGGLLELTGGIQAALQLSCARCLENFVYPVDVPLRELYYPAGAVEPPPEQREEGIPFRGDKLDITPEVLKSILLALPMKAVCRPDCRGLCPVCGQNLNRGRCNCRQEEVDPRLAVLKDLFKH</sequence>
<dbReference type="EMBL" id="LYVF01000165">
    <property type="protein sequence ID" value="OAT81329.1"/>
    <property type="molecule type" value="Genomic_DNA"/>
</dbReference>
<proteinExistence type="predicted"/>
<comment type="caution">
    <text evidence="1">The sequence shown here is derived from an EMBL/GenBank/DDBJ whole genome shotgun (WGS) entry which is preliminary data.</text>
</comment>
<keyword evidence="2" id="KW-1185">Reference proteome</keyword>
<dbReference type="AlphaFoldDB" id="A0A1B7LE05"/>
<dbReference type="InterPro" id="IPR003772">
    <property type="entry name" value="YceD"/>
</dbReference>
<organism evidence="1 2">
    <name type="scientific">Desulfotomaculum copahuensis</name>
    <dbReference type="NCBI Taxonomy" id="1838280"/>
    <lineage>
        <taxon>Bacteria</taxon>
        <taxon>Bacillati</taxon>
        <taxon>Bacillota</taxon>
        <taxon>Clostridia</taxon>
        <taxon>Eubacteriales</taxon>
        <taxon>Desulfotomaculaceae</taxon>
        <taxon>Desulfotomaculum</taxon>
    </lineage>
</organism>
<evidence type="ECO:0000313" key="2">
    <source>
        <dbReference type="Proteomes" id="UP000078532"/>
    </source>
</evidence>
<dbReference type="RefSeq" id="WP_066668901.1">
    <property type="nucleotide sequence ID" value="NZ_LYVF01000165.1"/>
</dbReference>
<accession>A0A1B7LE05</accession>
<gene>
    <name evidence="1" type="ORF">A6M21_00255</name>
</gene>
<dbReference type="OrthoDB" id="9790372at2"/>
<protein>
    <submittedName>
        <fullName evidence="1">Metal-binding protein</fullName>
    </submittedName>
</protein>
<dbReference type="STRING" id="1838280.A6M21_00255"/>
<evidence type="ECO:0000313" key="1">
    <source>
        <dbReference type="EMBL" id="OAT81329.1"/>
    </source>
</evidence>
<dbReference type="PANTHER" id="PTHR34374:SF1">
    <property type="entry name" value="LARGE RIBOSOMAL RNA SUBUNIT ACCUMULATION PROTEIN YCED HOMOLOG 1, CHLOROPLASTIC"/>
    <property type="match status" value="1"/>
</dbReference>
<name>A0A1B7LE05_9FIRM</name>